<accession>A0A4Q1C0R7</accession>
<sequence>MQFSTPVYIPESVHKITDKSTLLSIGSCFAENMGKRLELLPLSILNQPFGTLFHPQAITNALQTHKLSAIELVKQQGVWLHPDYHSSLCANDASDLMELIQERQQKVKRQLEQCQFLMITWGTAFYYWDKKLRRPIANCHKQAAQSFEKRLSTIEEIVEVYQTFIKNTLQKNPDLRIILSVSPVRHTKDGLPENAISKATLRLAAQKIQEIFPQVDYFPAYEIMMDELRDYRFHASDLIHPNETAEEYIWQKFKTCYLHDDLIAIEKKWKSVYQTLAHQFHPAKKALYLQNLEQILSEYSHDSLAYDTHKIQEAIRARILSIT</sequence>
<evidence type="ECO:0000313" key="2">
    <source>
        <dbReference type="EMBL" id="RXK50698.1"/>
    </source>
</evidence>
<dbReference type="SUPFAM" id="SSF52266">
    <property type="entry name" value="SGNH hydrolase"/>
    <property type="match status" value="1"/>
</dbReference>
<dbReference type="InterPro" id="IPR036514">
    <property type="entry name" value="SGNH_hydro_sf"/>
</dbReference>
<comment type="caution">
    <text evidence="2">The sequence shown here is derived from an EMBL/GenBank/DDBJ whole genome shotgun (WGS) entry which is preliminary data.</text>
</comment>
<protein>
    <submittedName>
        <fullName evidence="2">GSCFA family protein</fullName>
    </submittedName>
</protein>
<gene>
    <name evidence="2" type="ORF">ESB04_03350</name>
</gene>
<dbReference type="RefSeq" id="WP_129026271.1">
    <property type="nucleotide sequence ID" value="NZ_SDHY01000002.1"/>
</dbReference>
<dbReference type="Pfam" id="PF08885">
    <property type="entry name" value="GSCFA"/>
    <property type="match status" value="1"/>
</dbReference>
<dbReference type="GO" id="GO:0016788">
    <property type="term" value="F:hydrolase activity, acting on ester bonds"/>
    <property type="evidence" value="ECO:0007669"/>
    <property type="project" value="UniProtKB-ARBA"/>
</dbReference>
<proteinExistence type="predicted"/>
<dbReference type="InterPro" id="IPR014982">
    <property type="entry name" value="GSCFA"/>
</dbReference>
<feature type="domain" description="GSCFA" evidence="1">
    <location>
        <begin position="22"/>
        <end position="253"/>
    </location>
</feature>
<reference evidence="2 3" key="1">
    <citation type="submission" date="2019-01" db="EMBL/GenBank/DDBJ databases">
        <title>Cytophagaceae bacterium strain CAR-16.</title>
        <authorList>
            <person name="Chen W.-M."/>
        </authorList>
    </citation>
    <scope>NUCLEOTIDE SEQUENCE [LARGE SCALE GENOMIC DNA]</scope>
    <source>
        <strain evidence="2 3">CAR-16</strain>
    </source>
</reference>
<dbReference type="AlphaFoldDB" id="A0A4Q1C0R7"/>
<dbReference type="Gene3D" id="3.40.50.1110">
    <property type="entry name" value="SGNH hydrolase"/>
    <property type="match status" value="1"/>
</dbReference>
<name>A0A4Q1C0R7_9BACT</name>
<dbReference type="EMBL" id="SDHY01000002">
    <property type="protein sequence ID" value="RXK50698.1"/>
    <property type="molecule type" value="Genomic_DNA"/>
</dbReference>
<evidence type="ECO:0000313" key="3">
    <source>
        <dbReference type="Proteomes" id="UP000289455"/>
    </source>
</evidence>
<dbReference type="Proteomes" id="UP000289455">
    <property type="component" value="Unassembled WGS sequence"/>
</dbReference>
<dbReference type="CDD" id="cd00229">
    <property type="entry name" value="SGNH_hydrolase"/>
    <property type="match status" value="1"/>
</dbReference>
<evidence type="ECO:0000259" key="1">
    <source>
        <dbReference type="Pfam" id="PF08885"/>
    </source>
</evidence>
<organism evidence="2 3">
    <name type="scientific">Aquirufa rosea</name>
    <dbReference type="NCBI Taxonomy" id="2509241"/>
    <lineage>
        <taxon>Bacteria</taxon>
        <taxon>Pseudomonadati</taxon>
        <taxon>Bacteroidota</taxon>
        <taxon>Cytophagia</taxon>
        <taxon>Cytophagales</taxon>
        <taxon>Flectobacillaceae</taxon>
        <taxon>Aquirufa</taxon>
    </lineage>
</organism>
<dbReference type="OrthoDB" id="9807687at2"/>
<keyword evidence="3" id="KW-1185">Reference proteome</keyword>